<dbReference type="OMA" id="LCRLCML"/>
<dbReference type="KEGG" id="yli:2908386"/>
<feature type="transmembrane region" description="Helical" evidence="11">
    <location>
        <begin position="96"/>
        <end position="113"/>
    </location>
</feature>
<protein>
    <submittedName>
        <fullName evidence="14">TLC domain-domain-containing protein</fullName>
    </submittedName>
</protein>
<reference evidence="13 15" key="1">
    <citation type="journal article" date="2016" name="PLoS ONE">
        <title>Sequence Assembly of Yarrowia lipolytica Strain W29/CLIB89 Shows Transposable Element Diversity.</title>
        <authorList>
            <person name="Magnan C."/>
            <person name="Yu J."/>
            <person name="Chang I."/>
            <person name="Jahn E."/>
            <person name="Kanomata Y."/>
            <person name="Wu J."/>
            <person name="Zeller M."/>
            <person name="Oakes M."/>
            <person name="Baldi P."/>
            <person name="Sandmeyer S."/>
        </authorList>
    </citation>
    <scope>NUCLEOTIDE SEQUENCE [LARGE SCALE GENOMIC DNA]</scope>
    <source>
        <strain evidence="13">CLIB89</strain>
        <strain evidence="15">CLIB89(W29)</strain>
    </source>
</reference>
<evidence type="ECO:0000256" key="3">
    <source>
        <dbReference type="ARBA" id="ARBA00022679"/>
    </source>
</evidence>
<feature type="compositionally biased region" description="Low complexity" evidence="10">
    <location>
        <begin position="1"/>
        <end position="10"/>
    </location>
</feature>
<evidence type="ECO:0000313" key="13">
    <source>
        <dbReference type="EMBL" id="AOW06757.1"/>
    </source>
</evidence>
<evidence type="ECO:0000256" key="8">
    <source>
        <dbReference type="ARBA" id="ARBA00023180"/>
    </source>
</evidence>
<feature type="region of interest" description="Disordered" evidence="10">
    <location>
        <begin position="1"/>
        <end position="71"/>
    </location>
</feature>
<dbReference type="PANTHER" id="PTHR12560">
    <property type="entry name" value="LONGEVITY ASSURANCE FACTOR 1 LAG1"/>
    <property type="match status" value="1"/>
</dbReference>
<keyword evidence="5" id="KW-0256">Endoplasmic reticulum</keyword>
<name>A0A1H6PX50_YARLL</name>
<evidence type="ECO:0000256" key="6">
    <source>
        <dbReference type="ARBA" id="ARBA00022989"/>
    </source>
</evidence>
<evidence type="ECO:0000256" key="7">
    <source>
        <dbReference type="ARBA" id="ARBA00023136"/>
    </source>
</evidence>
<dbReference type="PANTHER" id="PTHR12560:SF11">
    <property type="entry name" value="CERAMIDE SYNTHASE LAC1-RELATED"/>
    <property type="match status" value="1"/>
</dbReference>
<accession>A0A1H6PX50</accession>
<proteinExistence type="inferred from homology"/>
<evidence type="ECO:0000256" key="4">
    <source>
        <dbReference type="ARBA" id="ARBA00022692"/>
    </source>
</evidence>
<evidence type="ECO:0000313" key="15">
    <source>
        <dbReference type="Proteomes" id="UP000182444"/>
    </source>
</evidence>
<dbReference type="InterPro" id="IPR016439">
    <property type="entry name" value="Lag1/Lac1-like"/>
</dbReference>
<dbReference type="VEuPathDB" id="FungiDB:YALI1_F09542g"/>
<evidence type="ECO:0000256" key="9">
    <source>
        <dbReference type="PROSITE-ProRule" id="PRU00205"/>
    </source>
</evidence>
<keyword evidence="8" id="KW-0325">Glycoprotein</keyword>
<keyword evidence="6 11" id="KW-1133">Transmembrane helix</keyword>
<feature type="transmembrane region" description="Helical" evidence="11">
    <location>
        <begin position="321"/>
        <end position="337"/>
    </location>
</feature>
<dbReference type="SMART" id="SM00724">
    <property type="entry name" value="TLC"/>
    <property type="match status" value="1"/>
</dbReference>
<feature type="domain" description="TLC" evidence="12">
    <location>
        <begin position="188"/>
        <end position="404"/>
    </location>
</feature>
<reference evidence="14 16" key="2">
    <citation type="submission" date="2018-07" db="EMBL/GenBank/DDBJ databases">
        <title>Draft Genome Assemblies for Five Robust Yarrowia lipolytica Strains Exhibiting High Lipid Production and Pentose Sugar Utilization and Sugar Alcohol Secretion from Undetoxified Lignocellulosic Biomass Hydrolysates.</title>
        <authorList>
            <consortium name="DOE Joint Genome Institute"/>
            <person name="Walker C."/>
            <person name="Ryu S."/>
            <person name="Na H."/>
            <person name="Zane M."/>
            <person name="LaButti K."/>
            <person name="Lipzen A."/>
            <person name="Haridas S."/>
            <person name="Barry K."/>
            <person name="Grigoriev I.V."/>
            <person name="Quarterman J."/>
            <person name="Slininger P."/>
            <person name="Dien B."/>
            <person name="Trinh C.T."/>
        </authorList>
    </citation>
    <scope>NUCLEOTIDE SEQUENCE [LARGE SCALE GENOMIC DNA]</scope>
    <source>
        <strain evidence="14 16">YB392</strain>
    </source>
</reference>
<evidence type="ECO:0000256" key="5">
    <source>
        <dbReference type="ARBA" id="ARBA00022824"/>
    </source>
</evidence>
<dbReference type="Proteomes" id="UP000256601">
    <property type="component" value="Unassembled WGS sequence"/>
</dbReference>
<comment type="subcellular location">
    <subcellularLocation>
        <location evidence="1">Endoplasmic reticulum membrane</location>
        <topology evidence="1">Multi-pass membrane protein</topology>
    </subcellularLocation>
</comment>
<dbReference type="VEuPathDB" id="FungiDB:YALI0_F06424g"/>
<evidence type="ECO:0000313" key="14">
    <source>
        <dbReference type="EMBL" id="RDW24486.1"/>
    </source>
</evidence>
<evidence type="ECO:0000313" key="16">
    <source>
        <dbReference type="Proteomes" id="UP000256601"/>
    </source>
</evidence>
<feature type="transmembrane region" description="Helical" evidence="11">
    <location>
        <begin position="272"/>
        <end position="301"/>
    </location>
</feature>
<dbReference type="GO" id="GO:0046513">
    <property type="term" value="P:ceramide biosynthetic process"/>
    <property type="evidence" value="ECO:0007669"/>
    <property type="project" value="InterPro"/>
</dbReference>
<dbReference type="PROSITE" id="PS50922">
    <property type="entry name" value="TLC"/>
    <property type="match status" value="1"/>
</dbReference>
<dbReference type="InterPro" id="IPR006634">
    <property type="entry name" value="TLC-dom"/>
</dbReference>
<dbReference type="GO" id="GO:0050291">
    <property type="term" value="F:sphingosine N-acyltransferase activity"/>
    <property type="evidence" value="ECO:0007669"/>
    <property type="project" value="InterPro"/>
</dbReference>
<evidence type="ECO:0000256" key="10">
    <source>
        <dbReference type="SAM" id="MobiDB-lite"/>
    </source>
</evidence>
<feature type="transmembrane region" description="Helical" evidence="11">
    <location>
        <begin position="200"/>
        <end position="222"/>
    </location>
</feature>
<feature type="compositionally biased region" description="Acidic residues" evidence="10">
    <location>
        <begin position="413"/>
        <end position="423"/>
    </location>
</feature>
<evidence type="ECO:0000259" key="12">
    <source>
        <dbReference type="PROSITE" id="PS50922"/>
    </source>
</evidence>
<evidence type="ECO:0000256" key="2">
    <source>
        <dbReference type="ARBA" id="ARBA00009808"/>
    </source>
</evidence>
<organism evidence="13 15">
    <name type="scientific">Yarrowia lipolytica</name>
    <name type="common">Candida lipolytica</name>
    <dbReference type="NCBI Taxonomy" id="4952"/>
    <lineage>
        <taxon>Eukaryota</taxon>
        <taxon>Fungi</taxon>
        <taxon>Dikarya</taxon>
        <taxon>Ascomycota</taxon>
        <taxon>Saccharomycotina</taxon>
        <taxon>Dipodascomycetes</taxon>
        <taxon>Dipodascales</taxon>
        <taxon>Dipodascales incertae sedis</taxon>
        <taxon>Yarrowia</taxon>
    </lineage>
</organism>
<dbReference type="EMBL" id="KZ859032">
    <property type="protein sequence ID" value="RDW24486.1"/>
    <property type="molecule type" value="Genomic_DNA"/>
</dbReference>
<feature type="transmembrane region" description="Helical" evidence="11">
    <location>
        <begin position="242"/>
        <end position="260"/>
    </location>
</feature>
<comment type="similarity">
    <text evidence="2">Belongs to the sphingosine N-acyltransferase family.</text>
</comment>
<gene>
    <name evidence="14" type="ORF">B0I71DRAFT_2401</name>
    <name evidence="13" type="ORF">YALI1_F09542g</name>
</gene>
<evidence type="ECO:0000256" key="11">
    <source>
        <dbReference type="SAM" id="Phobius"/>
    </source>
</evidence>
<dbReference type="eggNOG" id="KOG1607">
    <property type="taxonomic scope" value="Eukaryota"/>
</dbReference>
<dbReference type="Pfam" id="PF03798">
    <property type="entry name" value="TRAM_LAG1_CLN8"/>
    <property type="match status" value="1"/>
</dbReference>
<keyword evidence="4 9" id="KW-0812">Transmembrane</keyword>
<dbReference type="GeneID" id="2908386"/>
<feature type="region of interest" description="Disordered" evidence="10">
    <location>
        <begin position="410"/>
        <end position="429"/>
    </location>
</feature>
<feature type="transmembrane region" description="Helical" evidence="11">
    <location>
        <begin position="153"/>
        <end position="170"/>
    </location>
</feature>
<evidence type="ECO:0000256" key="1">
    <source>
        <dbReference type="ARBA" id="ARBA00004477"/>
    </source>
</evidence>
<dbReference type="AlphaFoldDB" id="A0A1H6PX50"/>
<sequence length="429" mass="49942">MSQPSSPSQPTRRRSSMGTIALGDNSGPALATMPENVQQARASKARQRAISNTSLDDRKAPAGTSSSAVVDQDDKPLGPLAYLWTSYREYSYQNTWLNPLLTMLVVVGAYYAQGNPGPQNPLHRFIFPSYKLAPHTELNPTDDYMYGKGKRDFTFVGFYMIFFTFFREFVMQMFLKPFATFCGVTKKGKVNRFMEQTYSIIYYSLAGSFGLYIMYQTPIWFFNTTAFYENFPHKTHIAMFKVYYLLQAAFWGQQSVILCMQLEKPRKDFKELVFHHIVTIALIWCSYRFHFTWMGLCVYVTMDVSDVFLAVSKTLNYVDHAITGPFFLVFMGVWVYTRHYLNLKILYSILTEFATVGPFELNWVTQQYKCTLSQRITFCLLAALQLVNAYWCFLIFRIAYRFIFHDIQKDERSDDEDEDEDEDESKKDK</sequence>
<dbReference type="GO" id="GO:0005789">
    <property type="term" value="C:endoplasmic reticulum membrane"/>
    <property type="evidence" value="ECO:0007669"/>
    <property type="project" value="UniProtKB-SubCell"/>
</dbReference>
<dbReference type="EMBL" id="CP017558">
    <property type="protein sequence ID" value="AOW06757.1"/>
    <property type="molecule type" value="Genomic_DNA"/>
</dbReference>
<keyword evidence="3" id="KW-0808">Transferase</keyword>
<feature type="transmembrane region" description="Helical" evidence="11">
    <location>
        <begin position="376"/>
        <end position="400"/>
    </location>
</feature>
<dbReference type="Proteomes" id="UP000182444">
    <property type="component" value="Chromosome 1F"/>
</dbReference>
<keyword evidence="7 9" id="KW-0472">Membrane</keyword>